<evidence type="ECO:0000256" key="3">
    <source>
        <dbReference type="ARBA" id="ARBA00022538"/>
    </source>
</evidence>
<feature type="domain" description="RCK C-terminal" evidence="12">
    <location>
        <begin position="269"/>
        <end position="334"/>
    </location>
</feature>
<keyword evidence="6" id="KW-0630">Potassium</keyword>
<evidence type="ECO:0000256" key="1">
    <source>
        <dbReference type="ARBA" id="ARBA00004141"/>
    </source>
</evidence>
<evidence type="ECO:0000256" key="11">
    <source>
        <dbReference type="SAM" id="Phobius"/>
    </source>
</evidence>
<dbReference type="InterPro" id="IPR028325">
    <property type="entry name" value="VG_K_chnl"/>
</dbReference>
<evidence type="ECO:0000256" key="10">
    <source>
        <dbReference type="ARBA" id="ARBA00023303"/>
    </source>
</evidence>
<accession>A0A9D2ST02</accession>
<feature type="transmembrane region" description="Helical" evidence="11">
    <location>
        <begin position="176"/>
        <end position="197"/>
    </location>
</feature>
<gene>
    <name evidence="13" type="ORF">H9758_05645</name>
</gene>
<comment type="subcellular location">
    <subcellularLocation>
        <location evidence="1">Membrane</location>
        <topology evidence="1">Multi-pass membrane protein</topology>
    </subcellularLocation>
</comment>
<feature type="domain" description="RCK C-terminal" evidence="12">
    <location>
        <begin position="335"/>
        <end position="415"/>
    </location>
</feature>
<evidence type="ECO:0000256" key="4">
    <source>
        <dbReference type="ARBA" id="ARBA00022692"/>
    </source>
</evidence>
<feature type="transmembrane region" description="Helical" evidence="11">
    <location>
        <begin position="42"/>
        <end position="61"/>
    </location>
</feature>
<dbReference type="PANTHER" id="PTHR11537">
    <property type="entry name" value="VOLTAGE-GATED POTASSIUM CHANNEL"/>
    <property type="match status" value="1"/>
</dbReference>
<keyword evidence="7 11" id="KW-1133">Transmembrane helix</keyword>
<evidence type="ECO:0000313" key="13">
    <source>
        <dbReference type="EMBL" id="HJC34062.1"/>
    </source>
</evidence>
<keyword evidence="4 11" id="KW-0812">Transmembrane</keyword>
<dbReference type="GO" id="GO:0005249">
    <property type="term" value="F:voltage-gated potassium channel activity"/>
    <property type="evidence" value="ECO:0007669"/>
    <property type="project" value="InterPro"/>
</dbReference>
<feature type="transmembrane region" description="Helical" evidence="11">
    <location>
        <begin position="209"/>
        <end position="231"/>
    </location>
</feature>
<keyword evidence="9 11" id="KW-0472">Membrane</keyword>
<dbReference type="InterPro" id="IPR005821">
    <property type="entry name" value="Ion_trans_dom"/>
</dbReference>
<evidence type="ECO:0000259" key="12">
    <source>
        <dbReference type="PROSITE" id="PS51202"/>
    </source>
</evidence>
<proteinExistence type="predicted"/>
<dbReference type="Pfam" id="PF02080">
    <property type="entry name" value="TrkA_C"/>
    <property type="match status" value="2"/>
</dbReference>
<evidence type="ECO:0000256" key="6">
    <source>
        <dbReference type="ARBA" id="ARBA00022958"/>
    </source>
</evidence>
<keyword evidence="8" id="KW-0406">Ion transport</keyword>
<dbReference type="EMBL" id="DWWO01000073">
    <property type="protein sequence ID" value="HJC34062.1"/>
    <property type="molecule type" value="Genomic_DNA"/>
</dbReference>
<dbReference type="GO" id="GO:0001508">
    <property type="term" value="P:action potential"/>
    <property type="evidence" value="ECO:0007669"/>
    <property type="project" value="TreeGrafter"/>
</dbReference>
<feature type="transmembrane region" description="Helical" evidence="11">
    <location>
        <begin position="112"/>
        <end position="134"/>
    </location>
</feature>
<dbReference type="SUPFAM" id="SSF116726">
    <property type="entry name" value="TrkA C-terminal domain-like"/>
    <property type="match status" value="2"/>
</dbReference>
<organism evidence="13 14">
    <name type="scientific">Candidatus Mediterraneibacter faecipullorum</name>
    <dbReference type="NCBI Taxonomy" id="2838670"/>
    <lineage>
        <taxon>Bacteria</taxon>
        <taxon>Bacillati</taxon>
        <taxon>Bacillota</taxon>
        <taxon>Clostridia</taxon>
        <taxon>Lachnospirales</taxon>
        <taxon>Lachnospiraceae</taxon>
        <taxon>Mediterraneibacter</taxon>
    </lineage>
</organism>
<reference evidence="13" key="2">
    <citation type="submission" date="2021-04" db="EMBL/GenBank/DDBJ databases">
        <authorList>
            <person name="Gilroy R."/>
        </authorList>
    </citation>
    <scope>NUCLEOTIDE SEQUENCE</scope>
    <source>
        <strain evidence="13">ChiW19-954</strain>
    </source>
</reference>
<dbReference type="Gene3D" id="3.30.70.1450">
    <property type="entry name" value="Regulator of K+ conductance, C-terminal domain"/>
    <property type="match status" value="2"/>
</dbReference>
<evidence type="ECO:0000256" key="9">
    <source>
        <dbReference type="ARBA" id="ARBA00023136"/>
    </source>
</evidence>
<keyword evidence="2" id="KW-0813">Transport</keyword>
<dbReference type="SUPFAM" id="SSF81324">
    <property type="entry name" value="Voltage-gated potassium channels"/>
    <property type="match status" value="1"/>
</dbReference>
<comment type="caution">
    <text evidence="13">The sequence shown here is derived from an EMBL/GenBank/DDBJ whole genome shotgun (WGS) entry which is preliminary data.</text>
</comment>
<reference evidence="13" key="1">
    <citation type="journal article" date="2021" name="PeerJ">
        <title>Extensive microbial diversity within the chicken gut microbiome revealed by metagenomics and culture.</title>
        <authorList>
            <person name="Gilroy R."/>
            <person name="Ravi A."/>
            <person name="Getino M."/>
            <person name="Pursley I."/>
            <person name="Horton D.L."/>
            <person name="Alikhan N.F."/>
            <person name="Baker D."/>
            <person name="Gharbi K."/>
            <person name="Hall N."/>
            <person name="Watson M."/>
            <person name="Adriaenssens E.M."/>
            <person name="Foster-Nyarko E."/>
            <person name="Jarju S."/>
            <person name="Secka A."/>
            <person name="Antonio M."/>
            <person name="Oren A."/>
            <person name="Chaudhuri R.R."/>
            <person name="La Ragione R."/>
            <person name="Hildebrand F."/>
            <person name="Pallen M.J."/>
        </authorList>
    </citation>
    <scope>NUCLEOTIDE SEQUENCE</scope>
    <source>
        <strain evidence="13">ChiW19-954</strain>
    </source>
</reference>
<dbReference type="InterPro" id="IPR006037">
    <property type="entry name" value="RCK_C"/>
</dbReference>
<keyword evidence="10" id="KW-0407">Ion channel</keyword>
<evidence type="ECO:0000256" key="5">
    <source>
        <dbReference type="ARBA" id="ARBA00022826"/>
    </source>
</evidence>
<feature type="transmembrane region" description="Helical" evidence="11">
    <location>
        <begin position="237"/>
        <end position="262"/>
    </location>
</feature>
<keyword evidence="3" id="KW-0633">Potassium transport</keyword>
<dbReference type="PRINTS" id="PR00169">
    <property type="entry name" value="KCHANNEL"/>
</dbReference>
<dbReference type="GO" id="GO:0008076">
    <property type="term" value="C:voltage-gated potassium channel complex"/>
    <property type="evidence" value="ECO:0007669"/>
    <property type="project" value="InterPro"/>
</dbReference>
<dbReference type="Pfam" id="PF00520">
    <property type="entry name" value="Ion_trans"/>
    <property type="match status" value="1"/>
</dbReference>
<dbReference type="PANTHER" id="PTHR11537:SF254">
    <property type="entry name" value="POTASSIUM VOLTAGE-GATED CHANNEL PROTEIN SHAB"/>
    <property type="match status" value="1"/>
</dbReference>
<dbReference type="InterPro" id="IPR036721">
    <property type="entry name" value="RCK_C_sf"/>
</dbReference>
<evidence type="ECO:0000313" key="14">
    <source>
        <dbReference type="Proteomes" id="UP000823890"/>
    </source>
</evidence>
<keyword evidence="5" id="KW-0631">Potassium channel</keyword>
<sequence length="415" mass="48140">MYSRYLRRGNILPDSQKREHIRYRIFEILEVRTGTVDYAARIYDCVYLITIIINLTVSIMHTYESYRLKYGDLLLLIENITVALFCVDYILRLFTAKYMYPESKGPRAVRKYIFSFTGIIDMLSFLPYYLPIFFPSGAVAFRLLRVMRVFRLFRINAYYNSFKLITEVLNSKRQQLFSSVFTILILMLASSLCMYSLEHEAQPEVFTNAFSGIWWAASTLLTVGYGDIYPITTLGKLFGIFITFLGVGMVAIPTGIISAGFVDQYSRIKRMSEYGQEADVHFIKIHLTARDPWVKKSIAQLHLPERVIIAVVLRNHHALVPKGNLVLHEDDILVLAAESFQDKEHIRLKEIILQKNNPWNGQRIRDLDISRHSVIVLVKRKERVMIPNGNLILREGDMVILYSEMRIANVTEIEI</sequence>
<dbReference type="PROSITE" id="PS51202">
    <property type="entry name" value="RCK_C"/>
    <property type="match status" value="2"/>
</dbReference>
<feature type="transmembrane region" description="Helical" evidence="11">
    <location>
        <begin position="73"/>
        <end position="91"/>
    </location>
</feature>
<dbReference type="Proteomes" id="UP000823890">
    <property type="component" value="Unassembled WGS sequence"/>
</dbReference>
<evidence type="ECO:0000256" key="2">
    <source>
        <dbReference type="ARBA" id="ARBA00022448"/>
    </source>
</evidence>
<dbReference type="Gene3D" id="1.10.287.70">
    <property type="match status" value="1"/>
</dbReference>
<dbReference type="AlphaFoldDB" id="A0A9D2ST02"/>
<name>A0A9D2ST02_9FIRM</name>
<evidence type="ECO:0000256" key="7">
    <source>
        <dbReference type="ARBA" id="ARBA00022989"/>
    </source>
</evidence>
<protein>
    <submittedName>
        <fullName evidence="13">Ion transporter</fullName>
    </submittedName>
</protein>
<evidence type="ECO:0000256" key="8">
    <source>
        <dbReference type="ARBA" id="ARBA00023065"/>
    </source>
</evidence>